<evidence type="ECO:0000256" key="1">
    <source>
        <dbReference type="SAM" id="Phobius"/>
    </source>
</evidence>
<dbReference type="InterPro" id="IPR018750">
    <property type="entry name" value="DUF2306_membrane"/>
</dbReference>
<feature type="transmembrane region" description="Helical" evidence="1">
    <location>
        <begin position="181"/>
        <end position="202"/>
    </location>
</feature>
<keyword evidence="3" id="KW-1185">Reference proteome</keyword>
<organism evidence="2 3">
    <name type="scientific">Cohnella ginsengisoli</name>
    <dbReference type="NCBI Taxonomy" id="425004"/>
    <lineage>
        <taxon>Bacteria</taxon>
        <taxon>Bacillati</taxon>
        <taxon>Bacillota</taxon>
        <taxon>Bacilli</taxon>
        <taxon>Bacillales</taxon>
        <taxon>Paenibacillaceae</taxon>
        <taxon>Cohnella</taxon>
    </lineage>
</organism>
<dbReference type="AlphaFoldDB" id="A0A9X4QPY2"/>
<evidence type="ECO:0000313" key="2">
    <source>
        <dbReference type="EMBL" id="MDG0793987.1"/>
    </source>
</evidence>
<feature type="transmembrane region" description="Helical" evidence="1">
    <location>
        <begin position="121"/>
        <end position="140"/>
    </location>
</feature>
<keyword evidence="1" id="KW-0812">Transmembrane</keyword>
<proteinExistence type="predicted"/>
<keyword evidence="1" id="KW-0472">Membrane</keyword>
<sequence length="217" mass="24850">MRMHKTRYALVLVPALLVCAYALIQYGFYPPQLAGLVQFKLQSPDFHLRPWVYFLYVHIAASSLALLIGPMQIFRRPGSPKAVRLHRKLGKIYVAGIVLSSLVGIPLSLSASGGWQARSGFLLMDAAWLYTTCAAVFYVTRGRIERHGRWMLRSYAITFAAVTLRLYQFPLMQLFDAFEPAYRLSAWLCWTVNLAVVEWILLKRKSNIANRKRVIRL</sequence>
<accession>A0A9X4QPY2</accession>
<reference evidence="2 3" key="1">
    <citation type="submission" date="2022-10" db="EMBL/GenBank/DDBJ databases">
        <title>Comparative genomic analysis of Cohnella hashimotonis sp. nov., isolated from the International Space Station.</title>
        <authorList>
            <person name="Simpson A."/>
            <person name="Venkateswaran K."/>
        </authorList>
    </citation>
    <scope>NUCLEOTIDE SEQUENCE [LARGE SCALE GENOMIC DNA]</scope>
    <source>
        <strain evidence="2 3">DSM 18997</strain>
    </source>
</reference>
<protein>
    <submittedName>
        <fullName evidence="2">DUF2306 domain-containing protein</fullName>
    </submittedName>
</protein>
<dbReference type="EMBL" id="JAPDHZ010000006">
    <property type="protein sequence ID" value="MDG0793987.1"/>
    <property type="molecule type" value="Genomic_DNA"/>
</dbReference>
<comment type="caution">
    <text evidence="2">The sequence shown here is derived from an EMBL/GenBank/DDBJ whole genome shotgun (WGS) entry which is preliminary data.</text>
</comment>
<feature type="transmembrane region" description="Helical" evidence="1">
    <location>
        <begin position="92"/>
        <end position="115"/>
    </location>
</feature>
<feature type="transmembrane region" description="Helical" evidence="1">
    <location>
        <begin position="152"/>
        <end position="169"/>
    </location>
</feature>
<name>A0A9X4QPY2_9BACL</name>
<dbReference type="RefSeq" id="WP_277567763.1">
    <property type="nucleotide sequence ID" value="NZ_JAPDHZ010000006.1"/>
</dbReference>
<keyword evidence="1" id="KW-1133">Transmembrane helix</keyword>
<dbReference type="Proteomes" id="UP001153387">
    <property type="component" value="Unassembled WGS sequence"/>
</dbReference>
<feature type="transmembrane region" description="Helical" evidence="1">
    <location>
        <begin position="51"/>
        <end position="71"/>
    </location>
</feature>
<dbReference type="Pfam" id="PF10067">
    <property type="entry name" value="DUF2306"/>
    <property type="match status" value="1"/>
</dbReference>
<evidence type="ECO:0000313" key="3">
    <source>
        <dbReference type="Proteomes" id="UP001153387"/>
    </source>
</evidence>
<gene>
    <name evidence="2" type="ORF">OMP38_26560</name>
</gene>